<dbReference type="PROSITE" id="PS01040">
    <property type="entry name" value="SBP_BACTERIAL_5"/>
    <property type="match status" value="1"/>
</dbReference>
<evidence type="ECO:0000259" key="5">
    <source>
        <dbReference type="Pfam" id="PF00496"/>
    </source>
</evidence>
<comment type="subcellular location">
    <subcellularLocation>
        <location evidence="1">Cell membrane</location>
        <topology evidence="1">Lipid-anchor</topology>
    </subcellularLocation>
</comment>
<dbReference type="RefSeq" id="WP_184794667.1">
    <property type="nucleotide sequence ID" value="NZ_JACHMY010000001.1"/>
</dbReference>
<evidence type="ECO:0000313" key="7">
    <source>
        <dbReference type="Proteomes" id="UP000549971"/>
    </source>
</evidence>
<organism evidence="6 7">
    <name type="scientific">Kribbella italica</name>
    <dbReference type="NCBI Taxonomy" id="1540520"/>
    <lineage>
        <taxon>Bacteria</taxon>
        <taxon>Bacillati</taxon>
        <taxon>Actinomycetota</taxon>
        <taxon>Actinomycetes</taxon>
        <taxon>Propionibacteriales</taxon>
        <taxon>Kribbellaceae</taxon>
        <taxon>Kribbella</taxon>
    </lineage>
</organism>
<dbReference type="Proteomes" id="UP000549971">
    <property type="component" value="Unassembled WGS sequence"/>
</dbReference>
<name>A0A7W9MT89_9ACTN</name>
<evidence type="ECO:0000256" key="3">
    <source>
        <dbReference type="ARBA" id="ARBA00022729"/>
    </source>
</evidence>
<dbReference type="CDD" id="cd08506">
    <property type="entry name" value="PBP2_clavulanate_OppA2"/>
    <property type="match status" value="1"/>
</dbReference>
<dbReference type="Pfam" id="PF00496">
    <property type="entry name" value="SBP_bac_5"/>
    <property type="match status" value="1"/>
</dbReference>
<dbReference type="PANTHER" id="PTHR30290:SF83">
    <property type="entry name" value="ABC TRANSPORTER SUBSTRATE-BINDING PROTEIN"/>
    <property type="match status" value="1"/>
</dbReference>
<dbReference type="InterPro" id="IPR030678">
    <property type="entry name" value="Peptide/Ni-bd"/>
</dbReference>
<evidence type="ECO:0000256" key="4">
    <source>
        <dbReference type="SAM" id="SignalP"/>
    </source>
</evidence>
<dbReference type="GO" id="GO:0042597">
    <property type="term" value="C:periplasmic space"/>
    <property type="evidence" value="ECO:0007669"/>
    <property type="project" value="UniProtKB-ARBA"/>
</dbReference>
<dbReference type="AlphaFoldDB" id="A0A7W9MT89"/>
<dbReference type="PIRSF" id="PIRSF002741">
    <property type="entry name" value="MppA"/>
    <property type="match status" value="1"/>
</dbReference>
<dbReference type="GO" id="GO:1904680">
    <property type="term" value="F:peptide transmembrane transporter activity"/>
    <property type="evidence" value="ECO:0007669"/>
    <property type="project" value="TreeGrafter"/>
</dbReference>
<dbReference type="Gene3D" id="3.40.190.10">
    <property type="entry name" value="Periplasmic binding protein-like II"/>
    <property type="match status" value="1"/>
</dbReference>
<dbReference type="InterPro" id="IPR039424">
    <property type="entry name" value="SBP_5"/>
</dbReference>
<keyword evidence="3 4" id="KW-0732">Signal</keyword>
<feature type="domain" description="Solute-binding protein family 5" evidence="5">
    <location>
        <begin position="108"/>
        <end position="503"/>
    </location>
</feature>
<gene>
    <name evidence="6" type="ORF">HDA39_001696</name>
</gene>
<evidence type="ECO:0000313" key="6">
    <source>
        <dbReference type="EMBL" id="MBB5834962.1"/>
    </source>
</evidence>
<proteinExistence type="inferred from homology"/>
<protein>
    <submittedName>
        <fullName evidence="6">Peptide/nickel transport system substrate-binding protein</fullName>
    </submittedName>
</protein>
<dbReference type="PANTHER" id="PTHR30290">
    <property type="entry name" value="PERIPLASMIC BINDING COMPONENT OF ABC TRANSPORTER"/>
    <property type="match status" value="1"/>
</dbReference>
<sequence>MRWNRITTATAVSAAVAMSLVACGGGPKATPGGSGGNSDGATAEFNAAVGKVFKPSDKKGGTLRMAISENWDSTDPGDTYYGLSWDLVRNYVRPLMTFKVAPGAEGAKPVPDLAEAPGVPSDNAKTWTYKIRKGVKFEDGTPVTSKDVKYGVARSLDKATLPSGPTYFNDFLLDVPKGFSVYKDKTLAGVAKAIETPDDQTIVFHLNKPFASFDYFAQLPSTAAVPQAKDTGAKYKEHPVSTGPYKFETYDQNKGFTLARNDQYDAATDPDSGRRALPDKISVAFNVNGTDIDNRLIAGDLDVDIAGTGVQPETQAKILADPKLKANADNVPASRLNFTVLNSDVPPLNNVHCRKAVLYAADHEGYQRAYGGPIGGDIATNLMPPLVTGAKKFDDYGFETDKNGNVEKAKAELKECGQPNGFDVNISYRSDRGKEKAVAEVLQQSLKKAGINLTTKPYPTGDYTKLYAGKPDFAKANKLGLIVYSWGADWGDGFGFLSQIVDSRTIRATGGNTNLGIRIPEVDQMIDKALQTTDEAARNEIWAGVDKKVMDEAGVLPGTWAKGLLYRPETLANVFSNDGQNMYDYAGIGLALK</sequence>
<dbReference type="InterPro" id="IPR023765">
    <property type="entry name" value="SBP_5_CS"/>
</dbReference>
<accession>A0A7W9MT89</accession>
<feature type="chain" id="PRO_5038962192" evidence="4">
    <location>
        <begin position="25"/>
        <end position="593"/>
    </location>
</feature>
<dbReference type="Gene3D" id="3.10.105.10">
    <property type="entry name" value="Dipeptide-binding Protein, Domain 3"/>
    <property type="match status" value="1"/>
</dbReference>
<dbReference type="GO" id="GO:0043190">
    <property type="term" value="C:ATP-binding cassette (ABC) transporter complex"/>
    <property type="evidence" value="ECO:0007669"/>
    <property type="project" value="InterPro"/>
</dbReference>
<dbReference type="PROSITE" id="PS51257">
    <property type="entry name" value="PROKAR_LIPOPROTEIN"/>
    <property type="match status" value="1"/>
</dbReference>
<evidence type="ECO:0000256" key="1">
    <source>
        <dbReference type="ARBA" id="ARBA00004193"/>
    </source>
</evidence>
<keyword evidence="7" id="KW-1185">Reference proteome</keyword>
<dbReference type="GO" id="GO:0015833">
    <property type="term" value="P:peptide transport"/>
    <property type="evidence" value="ECO:0007669"/>
    <property type="project" value="TreeGrafter"/>
</dbReference>
<comment type="caution">
    <text evidence="6">The sequence shown here is derived from an EMBL/GenBank/DDBJ whole genome shotgun (WGS) entry which is preliminary data.</text>
</comment>
<feature type="signal peptide" evidence="4">
    <location>
        <begin position="1"/>
        <end position="24"/>
    </location>
</feature>
<comment type="similarity">
    <text evidence="2">Belongs to the bacterial solute-binding protein 5 family.</text>
</comment>
<reference evidence="6 7" key="1">
    <citation type="submission" date="2020-08" db="EMBL/GenBank/DDBJ databases">
        <title>Sequencing the genomes of 1000 actinobacteria strains.</title>
        <authorList>
            <person name="Klenk H.-P."/>
        </authorList>
    </citation>
    <scope>NUCLEOTIDE SEQUENCE [LARGE SCALE GENOMIC DNA]</scope>
    <source>
        <strain evidence="6 7">DSM 28967</strain>
    </source>
</reference>
<dbReference type="InterPro" id="IPR000914">
    <property type="entry name" value="SBP_5_dom"/>
</dbReference>
<dbReference type="SUPFAM" id="SSF53850">
    <property type="entry name" value="Periplasmic binding protein-like II"/>
    <property type="match status" value="1"/>
</dbReference>
<dbReference type="EMBL" id="JACHMY010000001">
    <property type="protein sequence ID" value="MBB5834962.1"/>
    <property type="molecule type" value="Genomic_DNA"/>
</dbReference>
<evidence type="ECO:0000256" key="2">
    <source>
        <dbReference type="ARBA" id="ARBA00005695"/>
    </source>
</evidence>